<evidence type="ECO:0000313" key="1">
    <source>
        <dbReference type="EMBL" id="SVC36144.1"/>
    </source>
</evidence>
<dbReference type="AlphaFoldDB" id="A0A382LGZ6"/>
<organism evidence="1">
    <name type="scientific">marine metagenome</name>
    <dbReference type="NCBI Taxonomy" id="408172"/>
    <lineage>
        <taxon>unclassified sequences</taxon>
        <taxon>metagenomes</taxon>
        <taxon>ecological metagenomes</taxon>
    </lineage>
</organism>
<gene>
    <name evidence="1" type="ORF">METZ01_LOCUS288998</name>
</gene>
<accession>A0A382LGZ6</accession>
<reference evidence="1" key="1">
    <citation type="submission" date="2018-05" db="EMBL/GenBank/DDBJ databases">
        <authorList>
            <person name="Lanie J.A."/>
            <person name="Ng W.-L."/>
            <person name="Kazmierczak K.M."/>
            <person name="Andrzejewski T.M."/>
            <person name="Davidsen T.M."/>
            <person name="Wayne K.J."/>
            <person name="Tettelin H."/>
            <person name="Glass J.I."/>
            <person name="Rusch D."/>
            <person name="Podicherti R."/>
            <person name="Tsui H.-C.T."/>
            <person name="Winkler M.E."/>
        </authorList>
    </citation>
    <scope>NUCLEOTIDE SEQUENCE</scope>
</reference>
<protein>
    <submittedName>
        <fullName evidence="1">Uncharacterized protein</fullName>
    </submittedName>
</protein>
<feature type="non-terminal residue" evidence="1">
    <location>
        <position position="1"/>
    </location>
</feature>
<name>A0A382LGZ6_9ZZZZ</name>
<sequence>SRTARVVLDSWAVIFERVKIKANIARKCFIDKVTKNYTRIPVALLSNKVALSYLQ</sequence>
<proteinExistence type="predicted"/>
<dbReference type="EMBL" id="UINC01087088">
    <property type="protein sequence ID" value="SVC36144.1"/>
    <property type="molecule type" value="Genomic_DNA"/>
</dbReference>